<organism evidence="4 5">
    <name type="scientific">Acidisoma silvae</name>
    <dbReference type="NCBI Taxonomy" id="2802396"/>
    <lineage>
        <taxon>Bacteria</taxon>
        <taxon>Pseudomonadati</taxon>
        <taxon>Pseudomonadota</taxon>
        <taxon>Alphaproteobacteria</taxon>
        <taxon>Acetobacterales</taxon>
        <taxon>Acidocellaceae</taxon>
        <taxon>Acidisoma</taxon>
    </lineage>
</organism>
<comment type="caution">
    <text evidence="4">The sequence shown here is derived from an EMBL/GenBank/DDBJ whole genome shotgun (WGS) entry which is preliminary data.</text>
</comment>
<dbReference type="EMBL" id="JAESVB010000002">
    <property type="protein sequence ID" value="MCB8874963.1"/>
    <property type="molecule type" value="Genomic_DNA"/>
</dbReference>
<evidence type="ECO:0000256" key="2">
    <source>
        <dbReference type="ARBA" id="ARBA00023235"/>
    </source>
</evidence>
<name>A0A963YPV7_9PROT</name>
<dbReference type="Gene3D" id="3.40.1650.10">
    <property type="entry name" value="RbsD-like domain"/>
    <property type="match status" value="1"/>
</dbReference>
<dbReference type="InterPro" id="IPR050443">
    <property type="entry name" value="RbsD/FucU_mutarotase"/>
</dbReference>
<comment type="catalytic activity">
    <reaction evidence="3">
        <text>alpha-L-fucose = beta-L-fucose</text>
        <dbReference type="Rhea" id="RHEA:25580"/>
        <dbReference type="ChEBI" id="CHEBI:42548"/>
        <dbReference type="ChEBI" id="CHEBI:42589"/>
        <dbReference type="EC" id="5.1.3.29"/>
    </reaction>
</comment>
<keyword evidence="5" id="KW-1185">Reference proteome</keyword>
<sequence>MLRFIDPVLSPDLLAVLREMGHGDEIAIVDCNFPAATMGERVLRADGVSATHLSEAILKLMPLDDFVEDSAFVMRQVHAPDELAPVCVEFEGLVKQYSQGQFGVVALERFAFYDRVRSSFAVVQTAERRLYGNLILKKGVLRPGEG</sequence>
<gene>
    <name evidence="4" type="ORF">ASILVAE211_07195</name>
</gene>
<dbReference type="InterPro" id="IPR023750">
    <property type="entry name" value="RbsD-like_sf"/>
</dbReference>
<keyword evidence="2" id="KW-0413">Isomerase</keyword>
<proteinExistence type="predicted"/>
<dbReference type="AlphaFoldDB" id="A0A963YPV7"/>
<dbReference type="RefSeq" id="WP_227320615.1">
    <property type="nucleotide sequence ID" value="NZ_JAESVB010000002.1"/>
</dbReference>
<dbReference type="SUPFAM" id="SSF102546">
    <property type="entry name" value="RbsD-like"/>
    <property type="match status" value="1"/>
</dbReference>
<dbReference type="GO" id="GO:0006004">
    <property type="term" value="P:fucose metabolic process"/>
    <property type="evidence" value="ECO:0007669"/>
    <property type="project" value="TreeGrafter"/>
</dbReference>
<dbReference type="PANTHER" id="PTHR31690:SF4">
    <property type="entry name" value="FUCOSE MUTAROTASE"/>
    <property type="match status" value="1"/>
</dbReference>
<dbReference type="GO" id="GO:0036373">
    <property type="term" value="F:L-fucose mutarotase activity"/>
    <property type="evidence" value="ECO:0007669"/>
    <property type="project" value="UniProtKB-EC"/>
</dbReference>
<dbReference type="GO" id="GO:0062193">
    <property type="term" value="F:D-ribose pyranase activity"/>
    <property type="evidence" value="ECO:0007669"/>
    <property type="project" value="UniProtKB-EC"/>
</dbReference>
<dbReference type="Pfam" id="PF05025">
    <property type="entry name" value="RbsD_FucU"/>
    <property type="match status" value="1"/>
</dbReference>
<reference evidence="4" key="1">
    <citation type="journal article" date="2021" name="Microorganisms">
        <title>Acidisoma silvae sp. nov. and Acidisomacellulosilytica sp. nov., Two Acidophilic Bacteria Isolated from Decaying Wood, Hydrolyzing Cellulose and Producing Poly-3-hydroxybutyrate.</title>
        <authorList>
            <person name="Mieszkin S."/>
            <person name="Pouder E."/>
            <person name="Uroz S."/>
            <person name="Simon-Colin C."/>
            <person name="Alain K."/>
        </authorList>
    </citation>
    <scope>NUCLEOTIDE SEQUENCE</scope>
    <source>
        <strain evidence="4">HW T2.11</strain>
    </source>
</reference>
<dbReference type="GO" id="GO:0042806">
    <property type="term" value="F:fucose binding"/>
    <property type="evidence" value="ECO:0007669"/>
    <property type="project" value="TreeGrafter"/>
</dbReference>
<evidence type="ECO:0008006" key="6">
    <source>
        <dbReference type="Google" id="ProtNLM"/>
    </source>
</evidence>
<comment type="catalytic activity">
    <reaction evidence="1">
        <text>beta-D-ribopyranose = beta-D-ribofuranose</text>
        <dbReference type="Rhea" id="RHEA:25432"/>
        <dbReference type="ChEBI" id="CHEBI:27476"/>
        <dbReference type="ChEBI" id="CHEBI:47002"/>
        <dbReference type="EC" id="5.4.99.62"/>
    </reaction>
</comment>
<dbReference type="Proteomes" id="UP000708298">
    <property type="component" value="Unassembled WGS sequence"/>
</dbReference>
<reference evidence="4" key="2">
    <citation type="submission" date="2021-01" db="EMBL/GenBank/DDBJ databases">
        <authorList>
            <person name="Mieszkin S."/>
            <person name="Pouder E."/>
            <person name="Alain K."/>
        </authorList>
    </citation>
    <scope>NUCLEOTIDE SEQUENCE</scope>
    <source>
        <strain evidence="4">HW T2.11</strain>
    </source>
</reference>
<evidence type="ECO:0000313" key="5">
    <source>
        <dbReference type="Proteomes" id="UP000708298"/>
    </source>
</evidence>
<accession>A0A963YPV7</accession>
<dbReference type="PANTHER" id="PTHR31690">
    <property type="entry name" value="FUCOSE MUTAROTASE"/>
    <property type="match status" value="1"/>
</dbReference>
<evidence type="ECO:0000256" key="1">
    <source>
        <dbReference type="ARBA" id="ARBA00000223"/>
    </source>
</evidence>
<evidence type="ECO:0000313" key="4">
    <source>
        <dbReference type="EMBL" id="MCB8874963.1"/>
    </source>
</evidence>
<evidence type="ECO:0000256" key="3">
    <source>
        <dbReference type="ARBA" id="ARBA00036324"/>
    </source>
</evidence>
<dbReference type="InterPro" id="IPR007721">
    <property type="entry name" value="RbsD_FucU"/>
</dbReference>
<protein>
    <recommendedName>
        <fullName evidence="6">D-ribose pyranase</fullName>
    </recommendedName>
</protein>